<dbReference type="PANTHER" id="PTHR43439">
    <property type="entry name" value="PHENYLACETATE-COENZYME A LIGASE"/>
    <property type="match status" value="1"/>
</dbReference>
<dbReference type="InterPro" id="IPR006162">
    <property type="entry name" value="Ppantetheine_attach_site"/>
</dbReference>
<feature type="domain" description="Carrier" evidence="3">
    <location>
        <begin position="532"/>
        <end position="610"/>
    </location>
</feature>
<dbReference type="Pfam" id="PF07993">
    <property type="entry name" value="NAD_binding_4"/>
    <property type="match status" value="1"/>
</dbReference>
<dbReference type="InterPro" id="IPR013120">
    <property type="entry name" value="FAR_NAD-bd"/>
</dbReference>
<keyword evidence="1" id="KW-0596">Phosphopantetheine</keyword>
<accession>A0A2J6QWE2</accession>
<dbReference type="STRING" id="1149755.A0A2J6QWE2"/>
<dbReference type="Pfam" id="PF00550">
    <property type="entry name" value="PP-binding"/>
    <property type="match status" value="1"/>
</dbReference>
<name>A0A2J6QWE2_HYAVF</name>
<dbReference type="InterPro" id="IPR036291">
    <property type="entry name" value="NAD(P)-bd_dom_sf"/>
</dbReference>
<protein>
    <submittedName>
        <fullName evidence="4">Acetyl-CoA synthetase-like protein</fullName>
    </submittedName>
</protein>
<dbReference type="PROSITE" id="PS50075">
    <property type="entry name" value="CARRIER"/>
    <property type="match status" value="1"/>
</dbReference>
<dbReference type="InterPro" id="IPR042099">
    <property type="entry name" value="ANL_N_sf"/>
</dbReference>
<dbReference type="InterPro" id="IPR020845">
    <property type="entry name" value="AMP-binding_CS"/>
</dbReference>
<dbReference type="Pfam" id="PF23562">
    <property type="entry name" value="AMP-binding_C_3"/>
    <property type="match status" value="1"/>
</dbReference>
<dbReference type="InterPro" id="IPR036736">
    <property type="entry name" value="ACP-like_sf"/>
</dbReference>
<dbReference type="Pfam" id="PF00501">
    <property type="entry name" value="AMP-binding"/>
    <property type="match status" value="1"/>
</dbReference>
<sequence>MYTVDDLIFNRSQTIPDVPLVAYPATPRGRSDYVHYTAKDLDRFADHGAKKYAALGLELQNPMSEEAEVVALLAPSNLDYVASIFALSRLGFAVLLLSNRLATEAYVSLLQKTKCNRIIRSENQAKAVTAIQAEMRLSQYPVLKQSDYDIKPALYPRLARQMIGPSASSRTAFIIHSSGSTGLPKPIFQSHGACLSNYSSSFGYRAFLTLPLYHNHGLSSFFRAIYSGKEIAMFNANLPLSGSNLIEAMTSVKPESFHGVPYALKLLAETERGVQVLKDCKLVLFGGSSCPDDLGDRLVDAGVYLVGHYGATEMGQLMTSFRPAEDKAWNYVRPLPKVERFIHMAPRAPNTFECIVLDGLPSKVVSNCDDPPHSFNTSDLFSPHPTIHNAWKYLGRLDDRVTLVNGEKVLPIPYEHQIREHELVREACVFGVGRALPGLIIVPSEKAIGMSKLEVLNSLLPVVTAANTRVESFSHISPEMIEILDVDAEYPCTDKGTMIRAAFYKKFEALINSIYLRFEAPTTGNCEGGQALDRNELKSYLLEVFAGKLGFEGLDESSDFFEAGVDSLQAITARGIMMRELDLGSKTLGQNVVFEYPNVPALAEHLYSLRTGEESTQTDEIEVMRQLIQKYSTFNRHVPGPNITDGEVVILTGATGSLGAHVLAQLIAKEHVKTVYCLVRAASPEGARDRVLSTLAAKKIDFSEKLNKIVCLPSDLSREDLGLDKSTVDTFRKSLTTVIHCAWAVNFNLGVQSFEKQHIKGTYNLLNICLSVATPSPANLFFCSSISAAAGTPLPAVIQETYISDLTHAQNMGYARSKLVTETIIKAAAEETGMLAKVLRVGQIVGDTKNGMWNSTEAISLMIRSATTIGALPALEETPSWLPVDVVARAVLDLAQINKSSPNSTALSLEAEDTSVVYHVQNSHFFHWTHDLLPALRDAGLEFETVSQREWVERLRKSDKDPQKNPTIKLLDFFTEKYDNDRPGRKGLVFLTDKTAEKTEVIRDGYDVVGSGLVKKFMDSWRLE</sequence>
<dbReference type="InterPro" id="IPR020806">
    <property type="entry name" value="PKS_PP-bd"/>
</dbReference>
<dbReference type="InterPro" id="IPR000873">
    <property type="entry name" value="AMP-dep_synth/lig_dom"/>
</dbReference>
<dbReference type="Gene3D" id="1.10.1200.10">
    <property type="entry name" value="ACP-like"/>
    <property type="match status" value="1"/>
</dbReference>
<dbReference type="AlphaFoldDB" id="A0A2J6QWE2"/>
<dbReference type="InterPro" id="IPR051414">
    <property type="entry name" value="Adenylate-forming_Reductase"/>
</dbReference>
<dbReference type="InterPro" id="IPR009081">
    <property type="entry name" value="PP-bd_ACP"/>
</dbReference>
<evidence type="ECO:0000313" key="5">
    <source>
        <dbReference type="Proteomes" id="UP000235786"/>
    </source>
</evidence>
<dbReference type="Proteomes" id="UP000235786">
    <property type="component" value="Unassembled WGS sequence"/>
</dbReference>
<gene>
    <name evidence="4" type="ORF">L207DRAFT_443488</name>
</gene>
<dbReference type="SMART" id="SM00823">
    <property type="entry name" value="PKS_PP"/>
    <property type="match status" value="1"/>
</dbReference>
<evidence type="ECO:0000259" key="3">
    <source>
        <dbReference type="PROSITE" id="PS50075"/>
    </source>
</evidence>
<evidence type="ECO:0000313" key="4">
    <source>
        <dbReference type="EMBL" id="PMD30575.1"/>
    </source>
</evidence>
<dbReference type="SUPFAM" id="SSF56801">
    <property type="entry name" value="Acetyl-CoA synthetase-like"/>
    <property type="match status" value="1"/>
</dbReference>
<reference evidence="4 5" key="1">
    <citation type="submission" date="2016-04" db="EMBL/GenBank/DDBJ databases">
        <title>A degradative enzymes factory behind the ericoid mycorrhizal symbiosis.</title>
        <authorList>
            <consortium name="DOE Joint Genome Institute"/>
            <person name="Martino E."/>
            <person name="Morin E."/>
            <person name="Grelet G."/>
            <person name="Kuo A."/>
            <person name="Kohler A."/>
            <person name="Daghino S."/>
            <person name="Barry K."/>
            <person name="Choi C."/>
            <person name="Cichocki N."/>
            <person name="Clum A."/>
            <person name="Copeland A."/>
            <person name="Hainaut M."/>
            <person name="Haridas S."/>
            <person name="Labutti K."/>
            <person name="Lindquist E."/>
            <person name="Lipzen A."/>
            <person name="Khouja H.-R."/>
            <person name="Murat C."/>
            <person name="Ohm R."/>
            <person name="Olson A."/>
            <person name="Spatafora J."/>
            <person name="Veneault-Fourrey C."/>
            <person name="Henrissat B."/>
            <person name="Grigoriev I."/>
            <person name="Martin F."/>
            <person name="Perotto S."/>
        </authorList>
    </citation>
    <scope>NUCLEOTIDE SEQUENCE [LARGE SCALE GENOMIC DNA]</scope>
    <source>
        <strain evidence="4 5">F</strain>
    </source>
</reference>
<dbReference type="GO" id="GO:0031177">
    <property type="term" value="F:phosphopantetheine binding"/>
    <property type="evidence" value="ECO:0007669"/>
    <property type="project" value="InterPro"/>
</dbReference>
<dbReference type="PANTHER" id="PTHR43439:SF2">
    <property type="entry name" value="ENZYME, PUTATIVE (JCVI)-RELATED"/>
    <property type="match status" value="1"/>
</dbReference>
<dbReference type="PROSITE" id="PS00455">
    <property type="entry name" value="AMP_BINDING"/>
    <property type="match status" value="1"/>
</dbReference>
<dbReference type="Gene3D" id="3.40.50.12780">
    <property type="entry name" value="N-terminal domain of ligase-like"/>
    <property type="match status" value="1"/>
</dbReference>
<dbReference type="OrthoDB" id="429813at2759"/>
<dbReference type="Gene3D" id="3.40.50.720">
    <property type="entry name" value="NAD(P)-binding Rossmann-like Domain"/>
    <property type="match status" value="1"/>
</dbReference>
<proteinExistence type="predicted"/>
<keyword evidence="5" id="KW-1185">Reference proteome</keyword>
<dbReference type="SUPFAM" id="SSF51735">
    <property type="entry name" value="NAD(P)-binding Rossmann-fold domains"/>
    <property type="match status" value="1"/>
</dbReference>
<organism evidence="4 5">
    <name type="scientific">Hyaloscypha variabilis (strain UAMH 11265 / GT02V1 / F)</name>
    <name type="common">Meliniomyces variabilis</name>
    <dbReference type="NCBI Taxonomy" id="1149755"/>
    <lineage>
        <taxon>Eukaryota</taxon>
        <taxon>Fungi</taxon>
        <taxon>Dikarya</taxon>
        <taxon>Ascomycota</taxon>
        <taxon>Pezizomycotina</taxon>
        <taxon>Leotiomycetes</taxon>
        <taxon>Helotiales</taxon>
        <taxon>Hyaloscyphaceae</taxon>
        <taxon>Hyaloscypha</taxon>
        <taxon>Hyaloscypha variabilis</taxon>
    </lineage>
</organism>
<dbReference type="EMBL" id="KZ613966">
    <property type="protein sequence ID" value="PMD30575.1"/>
    <property type="molecule type" value="Genomic_DNA"/>
</dbReference>
<evidence type="ECO:0000256" key="1">
    <source>
        <dbReference type="ARBA" id="ARBA00022450"/>
    </source>
</evidence>
<dbReference type="PROSITE" id="PS00012">
    <property type="entry name" value="PHOSPHOPANTETHEINE"/>
    <property type="match status" value="1"/>
</dbReference>
<evidence type="ECO:0000256" key="2">
    <source>
        <dbReference type="ARBA" id="ARBA00022553"/>
    </source>
</evidence>
<keyword evidence="2" id="KW-0597">Phosphoprotein</keyword>
<dbReference type="SUPFAM" id="SSF47336">
    <property type="entry name" value="ACP-like"/>
    <property type="match status" value="1"/>
</dbReference>